<protein>
    <submittedName>
        <fullName evidence="1">Uncharacterized protein</fullName>
    </submittedName>
</protein>
<evidence type="ECO:0000313" key="1">
    <source>
        <dbReference type="EMBL" id="KAJ7521288.1"/>
    </source>
</evidence>
<gene>
    <name evidence="1" type="ORF">O6H91_19G045800</name>
</gene>
<reference evidence="2" key="1">
    <citation type="journal article" date="2024" name="Proc. Natl. Acad. Sci. U.S.A.">
        <title>Extraordinary preservation of gene collinearity over three hundred million years revealed in homosporous lycophytes.</title>
        <authorList>
            <person name="Li C."/>
            <person name="Wickell D."/>
            <person name="Kuo L.Y."/>
            <person name="Chen X."/>
            <person name="Nie B."/>
            <person name="Liao X."/>
            <person name="Peng D."/>
            <person name="Ji J."/>
            <person name="Jenkins J."/>
            <person name="Williams M."/>
            <person name="Shu S."/>
            <person name="Plott C."/>
            <person name="Barry K."/>
            <person name="Rajasekar S."/>
            <person name="Grimwood J."/>
            <person name="Han X."/>
            <person name="Sun S."/>
            <person name="Hou Z."/>
            <person name="He W."/>
            <person name="Dai G."/>
            <person name="Sun C."/>
            <person name="Schmutz J."/>
            <person name="Leebens-Mack J.H."/>
            <person name="Li F.W."/>
            <person name="Wang L."/>
        </authorList>
    </citation>
    <scope>NUCLEOTIDE SEQUENCE [LARGE SCALE GENOMIC DNA]</scope>
    <source>
        <strain evidence="2">cv. PW_Plant_1</strain>
    </source>
</reference>
<name>A0ACC2AUU7_DIPCM</name>
<accession>A0ACC2AUU7</accession>
<dbReference type="Proteomes" id="UP001162992">
    <property type="component" value="Chromosome 19"/>
</dbReference>
<dbReference type="EMBL" id="CM055110">
    <property type="protein sequence ID" value="KAJ7521288.1"/>
    <property type="molecule type" value="Genomic_DNA"/>
</dbReference>
<sequence>MGFLAMGNNSYLLSIWFNIISTKTIAWSANRDRLVSNAANLEFTTDGNMVLNDSQKTVWERRTTSGLNVIKAEMRDTGDFVLLNQSSQPVWESFNNSTDTLLPNQELK</sequence>
<evidence type="ECO:0000313" key="2">
    <source>
        <dbReference type="Proteomes" id="UP001162992"/>
    </source>
</evidence>
<organism evidence="1 2">
    <name type="scientific">Diphasiastrum complanatum</name>
    <name type="common">Issler's clubmoss</name>
    <name type="synonym">Lycopodium complanatum</name>
    <dbReference type="NCBI Taxonomy" id="34168"/>
    <lineage>
        <taxon>Eukaryota</taxon>
        <taxon>Viridiplantae</taxon>
        <taxon>Streptophyta</taxon>
        <taxon>Embryophyta</taxon>
        <taxon>Tracheophyta</taxon>
        <taxon>Lycopodiopsida</taxon>
        <taxon>Lycopodiales</taxon>
        <taxon>Lycopodiaceae</taxon>
        <taxon>Lycopodioideae</taxon>
        <taxon>Diphasiastrum</taxon>
    </lineage>
</organism>
<keyword evidence="2" id="KW-1185">Reference proteome</keyword>
<comment type="caution">
    <text evidence="1">The sequence shown here is derived from an EMBL/GenBank/DDBJ whole genome shotgun (WGS) entry which is preliminary data.</text>
</comment>
<proteinExistence type="predicted"/>